<accession>M5G3W9</accession>
<proteinExistence type="predicted"/>
<gene>
    <name evidence="1" type="ORF">DACRYDRAFT_106988</name>
</gene>
<dbReference type="GeneID" id="63683427"/>
<evidence type="ECO:0000313" key="2">
    <source>
        <dbReference type="Proteomes" id="UP000030653"/>
    </source>
</evidence>
<sequence>MLVTFTWMWRPLCRKKQVDGLHSKVSTAEVSLKSISTHLESMPLVDNVFNVFPARLTNITKAAIESVQSR</sequence>
<dbReference type="Proteomes" id="UP000030653">
    <property type="component" value="Unassembled WGS sequence"/>
</dbReference>
<protein>
    <submittedName>
        <fullName evidence="1">Uncharacterized protein</fullName>
    </submittedName>
</protein>
<dbReference type="RefSeq" id="XP_040629799.1">
    <property type="nucleotide sequence ID" value="XM_040768365.1"/>
</dbReference>
<organism evidence="1 2">
    <name type="scientific">Dacryopinax primogenitus (strain DJM 731)</name>
    <name type="common">Brown rot fungus</name>
    <dbReference type="NCBI Taxonomy" id="1858805"/>
    <lineage>
        <taxon>Eukaryota</taxon>
        <taxon>Fungi</taxon>
        <taxon>Dikarya</taxon>
        <taxon>Basidiomycota</taxon>
        <taxon>Agaricomycotina</taxon>
        <taxon>Dacrymycetes</taxon>
        <taxon>Dacrymycetales</taxon>
        <taxon>Dacrymycetaceae</taxon>
        <taxon>Dacryopinax</taxon>
    </lineage>
</organism>
<dbReference type="HOGENOM" id="CLU_2757719_0_0_1"/>
<name>M5G3W9_DACPD</name>
<reference evidence="1 2" key="1">
    <citation type="journal article" date="2012" name="Science">
        <title>The Paleozoic origin of enzymatic lignin decomposition reconstructed from 31 fungal genomes.</title>
        <authorList>
            <person name="Floudas D."/>
            <person name="Binder M."/>
            <person name="Riley R."/>
            <person name="Barry K."/>
            <person name="Blanchette R.A."/>
            <person name="Henrissat B."/>
            <person name="Martinez A.T."/>
            <person name="Otillar R."/>
            <person name="Spatafora J.W."/>
            <person name="Yadav J.S."/>
            <person name="Aerts A."/>
            <person name="Benoit I."/>
            <person name="Boyd A."/>
            <person name="Carlson A."/>
            <person name="Copeland A."/>
            <person name="Coutinho P.M."/>
            <person name="de Vries R.P."/>
            <person name="Ferreira P."/>
            <person name="Findley K."/>
            <person name="Foster B."/>
            <person name="Gaskell J."/>
            <person name="Glotzer D."/>
            <person name="Gorecki P."/>
            <person name="Heitman J."/>
            <person name="Hesse C."/>
            <person name="Hori C."/>
            <person name="Igarashi K."/>
            <person name="Jurgens J.A."/>
            <person name="Kallen N."/>
            <person name="Kersten P."/>
            <person name="Kohler A."/>
            <person name="Kuees U."/>
            <person name="Kumar T.K.A."/>
            <person name="Kuo A."/>
            <person name="LaButti K."/>
            <person name="Larrondo L.F."/>
            <person name="Lindquist E."/>
            <person name="Ling A."/>
            <person name="Lombard V."/>
            <person name="Lucas S."/>
            <person name="Lundell T."/>
            <person name="Martin R."/>
            <person name="McLaughlin D.J."/>
            <person name="Morgenstern I."/>
            <person name="Morin E."/>
            <person name="Murat C."/>
            <person name="Nagy L.G."/>
            <person name="Nolan M."/>
            <person name="Ohm R.A."/>
            <person name="Patyshakuliyeva A."/>
            <person name="Rokas A."/>
            <person name="Ruiz-Duenas F.J."/>
            <person name="Sabat G."/>
            <person name="Salamov A."/>
            <person name="Samejima M."/>
            <person name="Schmutz J."/>
            <person name="Slot J.C."/>
            <person name="St John F."/>
            <person name="Stenlid J."/>
            <person name="Sun H."/>
            <person name="Sun S."/>
            <person name="Syed K."/>
            <person name="Tsang A."/>
            <person name="Wiebenga A."/>
            <person name="Young D."/>
            <person name="Pisabarro A."/>
            <person name="Eastwood D.C."/>
            <person name="Martin F."/>
            <person name="Cullen D."/>
            <person name="Grigoriev I.V."/>
            <person name="Hibbett D.S."/>
        </authorList>
    </citation>
    <scope>NUCLEOTIDE SEQUENCE [LARGE SCALE GENOMIC DNA]</scope>
    <source>
        <strain evidence="1 2">DJM-731 SS1</strain>
    </source>
</reference>
<evidence type="ECO:0000313" key="1">
    <source>
        <dbReference type="EMBL" id="EJU02905.1"/>
    </source>
</evidence>
<keyword evidence="2" id="KW-1185">Reference proteome</keyword>
<dbReference type="AlphaFoldDB" id="M5G3W9"/>
<dbReference type="EMBL" id="JH795861">
    <property type="protein sequence ID" value="EJU02905.1"/>
    <property type="molecule type" value="Genomic_DNA"/>
</dbReference>